<evidence type="ECO:0000256" key="5">
    <source>
        <dbReference type="ARBA" id="ARBA00023002"/>
    </source>
</evidence>
<dbReference type="PANTHER" id="PTHR43595">
    <property type="entry name" value="37S RIBOSOMAL PROTEIN S26, MITOCHONDRIAL"/>
    <property type="match status" value="1"/>
</dbReference>
<dbReference type="Gene3D" id="1.10.287.990">
    <property type="entry name" value="Fe,Mn superoxide dismutase (SOD) domain"/>
    <property type="match status" value="1"/>
</dbReference>
<evidence type="ECO:0000259" key="11">
    <source>
        <dbReference type="Pfam" id="PF02777"/>
    </source>
</evidence>
<dbReference type="AlphaFoldDB" id="A0A3S1IZ27"/>
<comment type="function">
    <text evidence="7">Destroys radicals which are normally produced within the cells and which are toxic to biological systems.</text>
</comment>
<dbReference type="PROSITE" id="PS00088">
    <property type="entry name" value="SOD_MN"/>
    <property type="match status" value="1"/>
</dbReference>
<evidence type="ECO:0000256" key="9">
    <source>
        <dbReference type="SAM" id="SignalP"/>
    </source>
</evidence>
<dbReference type="SUPFAM" id="SSF54719">
    <property type="entry name" value="Fe,Mn superoxide dismutase (SOD), C-terminal domain"/>
    <property type="match status" value="1"/>
</dbReference>
<gene>
    <name evidence="12" type="ORF">DSM106972_043020</name>
</gene>
<dbReference type="Pfam" id="PF00081">
    <property type="entry name" value="Sod_Fe_N"/>
    <property type="match status" value="1"/>
</dbReference>
<dbReference type="InterPro" id="IPR019831">
    <property type="entry name" value="Mn/Fe_SOD_N"/>
</dbReference>
<comment type="caution">
    <text evidence="12">The sequence shown here is derived from an EMBL/GenBank/DDBJ whole genome shotgun (WGS) entry which is preliminary data.</text>
</comment>
<dbReference type="InterPro" id="IPR019833">
    <property type="entry name" value="Mn/Fe_SOD_BS"/>
</dbReference>
<dbReference type="EMBL" id="RSCL01000010">
    <property type="protein sequence ID" value="RUT04733.1"/>
    <property type="molecule type" value="Genomic_DNA"/>
</dbReference>
<dbReference type="InterPro" id="IPR036324">
    <property type="entry name" value="Mn/Fe_SOD_N_sf"/>
</dbReference>
<feature type="domain" description="Manganese/iron superoxide dismutase N-terminal" evidence="10">
    <location>
        <begin position="55"/>
        <end position="140"/>
    </location>
</feature>
<evidence type="ECO:0000256" key="7">
    <source>
        <dbReference type="RuleBase" id="RU000414"/>
    </source>
</evidence>
<evidence type="ECO:0000313" key="13">
    <source>
        <dbReference type="Proteomes" id="UP000271624"/>
    </source>
</evidence>
<dbReference type="PIRSF" id="PIRSF000349">
    <property type="entry name" value="SODismutase"/>
    <property type="match status" value="1"/>
</dbReference>
<dbReference type="InterPro" id="IPR036314">
    <property type="entry name" value="SOD_C_sf"/>
</dbReference>
<dbReference type="FunFam" id="3.55.40.20:FF:000001">
    <property type="entry name" value="Superoxide dismutase"/>
    <property type="match status" value="1"/>
</dbReference>
<accession>A0A3S1IZ27</accession>
<dbReference type="InterPro" id="IPR006311">
    <property type="entry name" value="TAT_signal"/>
</dbReference>
<comment type="subunit">
    <text evidence="2">Homodimer.</text>
</comment>
<feature type="binding site" evidence="6">
    <location>
        <position position="78"/>
    </location>
    <ligand>
        <name>Mn(2+)</name>
        <dbReference type="ChEBI" id="CHEBI:29035"/>
    </ligand>
</feature>
<dbReference type="PROSITE" id="PS51318">
    <property type="entry name" value="TAT"/>
    <property type="match status" value="1"/>
</dbReference>
<name>A0A3S1IZ27_9CYAN</name>
<evidence type="ECO:0000256" key="6">
    <source>
        <dbReference type="PIRSR" id="PIRSR000349-1"/>
    </source>
</evidence>
<reference evidence="12" key="1">
    <citation type="submission" date="2018-12" db="EMBL/GenBank/DDBJ databases">
        <authorList>
            <person name="Will S."/>
            <person name="Neumann-Schaal M."/>
            <person name="Henke P."/>
        </authorList>
    </citation>
    <scope>NUCLEOTIDE SEQUENCE</scope>
    <source>
        <strain evidence="12">PCC 7102</strain>
    </source>
</reference>
<evidence type="ECO:0000256" key="3">
    <source>
        <dbReference type="ARBA" id="ARBA00012682"/>
    </source>
</evidence>
<dbReference type="FunFam" id="1.10.287.990:FF:000001">
    <property type="entry name" value="Superoxide dismutase"/>
    <property type="match status" value="1"/>
</dbReference>
<dbReference type="GO" id="GO:0005737">
    <property type="term" value="C:cytoplasm"/>
    <property type="evidence" value="ECO:0007669"/>
    <property type="project" value="TreeGrafter"/>
</dbReference>
<dbReference type="InterPro" id="IPR001189">
    <property type="entry name" value="Mn/Fe_SOD"/>
</dbReference>
<feature type="chain" id="PRO_5030083069" description="Superoxide dismutase" evidence="9">
    <location>
        <begin position="28"/>
        <end position="257"/>
    </location>
</feature>
<dbReference type="InterPro" id="IPR019832">
    <property type="entry name" value="Mn/Fe_SOD_C"/>
</dbReference>
<keyword evidence="9" id="KW-0732">Signal</keyword>
<comment type="catalytic activity">
    <reaction evidence="7">
        <text>2 superoxide + 2 H(+) = H2O2 + O2</text>
        <dbReference type="Rhea" id="RHEA:20696"/>
        <dbReference type="ChEBI" id="CHEBI:15378"/>
        <dbReference type="ChEBI" id="CHEBI:15379"/>
        <dbReference type="ChEBI" id="CHEBI:16240"/>
        <dbReference type="ChEBI" id="CHEBI:18421"/>
        <dbReference type="EC" id="1.15.1.1"/>
    </reaction>
</comment>
<evidence type="ECO:0000256" key="1">
    <source>
        <dbReference type="ARBA" id="ARBA00008714"/>
    </source>
</evidence>
<feature type="signal peptide" evidence="9">
    <location>
        <begin position="1"/>
        <end position="27"/>
    </location>
</feature>
<dbReference type="EC" id="1.15.1.1" evidence="3 7"/>
<dbReference type="Gene3D" id="3.55.40.20">
    <property type="entry name" value="Iron/manganese superoxide dismutase, C-terminal domain"/>
    <property type="match status" value="1"/>
</dbReference>
<reference evidence="12" key="2">
    <citation type="journal article" date="2019" name="Genome Biol. Evol.">
        <title>Day and night: Metabolic profiles and evolutionary relationships of six axenic non-marine cyanobacteria.</title>
        <authorList>
            <person name="Will S.E."/>
            <person name="Henke P."/>
            <person name="Boedeker C."/>
            <person name="Huang S."/>
            <person name="Brinkmann H."/>
            <person name="Rohde M."/>
            <person name="Jarek M."/>
            <person name="Friedl T."/>
            <person name="Seufert S."/>
            <person name="Schumacher M."/>
            <person name="Overmann J."/>
            <person name="Neumann-Schaal M."/>
            <person name="Petersen J."/>
        </authorList>
    </citation>
    <scope>NUCLEOTIDE SEQUENCE [LARGE SCALE GENOMIC DNA]</scope>
    <source>
        <strain evidence="12">PCC 7102</strain>
    </source>
</reference>
<feature type="binding site" evidence="6">
    <location>
        <position position="220"/>
    </location>
    <ligand>
        <name>Mn(2+)</name>
        <dbReference type="ChEBI" id="CHEBI:29035"/>
    </ligand>
</feature>
<feature type="binding site" evidence="6">
    <location>
        <position position="133"/>
    </location>
    <ligand>
        <name>Mn(2+)</name>
        <dbReference type="ChEBI" id="CHEBI:29035"/>
    </ligand>
</feature>
<dbReference type="Pfam" id="PF02777">
    <property type="entry name" value="Sod_Fe_C"/>
    <property type="match status" value="1"/>
</dbReference>
<dbReference type="Proteomes" id="UP000271624">
    <property type="component" value="Unassembled WGS sequence"/>
</dbReference>
<dbReference type="SUPFAM" id="SSF46609">
    <property type="entry name" value="Fe,Mn superoxide dismutase (SOD), N-terminal domain"/>
    <property type="match status" value="1"/>
</dbReference>
<keyword evidence="4 6" id="KW-0479">Metal-binding</keyword>
<evidence type="ECO:0000313" key="12">
    <source>
        <dbReference type="EMBL" id="RUT04733.1"/>
    </source>
</evidence>
<dbReference type="OrthoDB" id="9803125at2"/>
<dbReference type="GO" id="GO:0004784">
    <property type="term" value="F:superoxide dismutase activity"/>
    <property type="evidence" value="ECO:0007669"/>
    <property type="project" value="UniProtKB-EC"/>
</dbReference>
<organism evidence="12 13">
    <name type="scientific">Dulcicalothrix desertica PCC 7102</name>
    <dbReference type="NCBI Taxonomy" id="232991"/>
    <lineage>
        <taxon>Bacteria</taxon>
        <taxon>Bacillati</taxon>
        <taxon>Cyanobacteriota</taxon>
        <taxon>Cyanophyceae</taxon>
        <taxon>Nostocales</taxon>
        <taxon>Calotrichaceae</taxon>
        <taxon>Dulcicalothrix</taxon>
    </lineage>
</organism>
<proteinExistence type="inferred from homology"/>
<evidence type="ECO:0000256" key="8">
    <source>
        <dbReference type="SAM" id="MobiDB-lite"/>
    </source>
</evidence>
<evidence type="ECO:0000256" key="4">
    <source>
        <dbReference type="ARBA" id="ARBA00022723"/>
    </source>
</evidence>
<feature type="binding site" evidence="6">
    <location>
        <position position="216"/>
    </location>
    <ligand>
        <name>Mn(2+)</name>
        <dbReference type="ChEBI" id="CHEBI:29035"/>
    </ligand>
</feature>
<evidence type="ECO:0000259" key="10">
    <source>
        <dbReference type="Pfam" id="PF00081"/>
    </source>
</evidence>
<keyword evidence="13" id="KW-1185">Reference proteome</keyword>
<sequence>MILNRRHFLLLLGASVGSLTLEGCALAQNNPSPQNTSTAAPSPTEKSQAPSYAIALPPLPYGYDALEPHIDAETMRFHHDKHHATYVNNLNAALDKHPQLKGKTVEQMLQNLDGIPADIRNIVRNNGGGHVNHKMFWEIMKPKGGSEPTGALAAAIAENFGSFADFKNKFNTEGGKRFGSGWVWLVRDKDGKLEVVSTANQDSPISAGKYPIMGNDVWEHAYYLKYQNKRADYLEAWWNVLNWNEINKRFEQASKIA</sequence>
<protein>
    <recommendedName>
        <fullName evidence="3 7">Superoxide dismutase</fullName>
        <ecNumber evidence="3 7">1.15.1.1</ecNumber>
    </recommendedName>
</protein>
<comment type="similarity">
    <text evidence="1 7">Belongs to the iron/manganese superoxide dismutase family.</text>
</comment>
<feature type="domain" description="Manganese/iron superoxide dismutase C-terminal" evidence="11">
    <location>
        <begin position="148"/>
        <end position="249"/>
    </location>
</feature>
<keyword evidence="5 7" id="KW-0560">Oxidoreductase</keyword>
<dbReference type="GO" id="GO:0046872">
    <property type="term" value="F:metal ion binding"/>
    <property type="evidence" value="ECO:0007669"/>
    <property type="project" value="UniProtKB-KW"/>
</dbReference>
<dbReference type="PANTHER" id="PTHR43595:SF2">
    <property type="entry name" value="SMALL RIBOSOMAL SUBUNIT PROTEIN MS42"/>
    <property type="match status" value="1"/>
</dbReference>
<evidence type="ECO:0000256" key="2">
    <source>
        <dbReference type="ARBA" id="ARBA00011738"/>
    </source>
</evidence>
<dbReference type="PRINTS" id="PR01703">
    <property type="entry name" value="MNSODISMTASE"/>
</dbReference>
<feature type="region of interest" description="Disordered" evidence="8">
    <location>
        <begin position="30"/>
        <end position="49"/>
    </location>
</feature>
<dbReference type="RefSeq" id="WP_127082705.1">
    <property type="nucleotide sequence ID" value="NZ_RSCL01000010.1"/>
</dbReference>